<reference evidence="1" key="1">
    <citation type="submission" date="2019-10" db="EMBL/GenBank/DDBJ databases">
        <authorList>
            <consortium name="DOE Joint Genome Institute"/>
            <person name="Kuo A."/>
            <person name="Miyauchi S."/>
            <person name="Kiss E."/>
            <person name="Drula E."/>
            <person name="Kohler A."/>
            <person name="Sanchez-Garcia M."/>
            <person name="Andreopoulos B."/>
            <person name="Barry K.W."/>
            <person name="Bonito G."/>
            <person name="Buee M."/>
            <person name="Carver A."/>
            <person name="Chen C."/>
            <person name="Cichocki N."/>
            <person name="Clum A."/>
            <person name="Culley D."/>
            <person name="Crous P.W."/>
            <person name="Fauchery L."/>
            <person name="Girlanda M."/>
            <person name="Hayes R."/>
            <person name="Keri Z."/>
            <person name="LaButti K."/>
            <person name="Lipzen A."/>
            <person name="Lombard V."/>
            <person name="Magnuson J."/>
            <person name="Maillard F."/>
            <person name="Morin E."/>
            <person name="Murat C."/>
            <person name="Nolan M."/>
            <person name="Ohm R."/>
            <person name="Pangilinan J."/>
            <person name="Pereira M."/>
            <person name="Perotto S."/>
            <person name="Peter M."/>
            <person name="Riley R."/>
            <person name="Sitrit Y."/>
            <person name="Stielow B."/>
            <person name="Szollosi G."/>
            <person name="Zifcakova L."/>
            <person name="Stursova M."/>
            <person name="Spatafora J.W."/>
            <person name="Tedersoo L."/>
            <person name="Vaario L.-M."/>
            <person name="Yamada A."/>
            <person name="Yan M."/>
            <person name="Wang P."/>
            <person name="Xu J."/>
            <person name="Bruns T."/>
            <person name="Baldrian P."/>
            <person name="Vilgalys R."/>
            <person name="Henrissat B."/>
            <person name="Grigoriev I.V."/>
            <person name="Hibbett D."/>
            <person name="Nagy L.G."/>
            <person name="Martin F.M."/>
        </authorList>
    </citation>
    <scope>NUCLEOTIDE SEQUENCE</scope>
    <source>
        <strain evidence="1">BED1</strain>
    </source>
</reference>
<gene>
    <name evidence="1" type="ORF">L210DRAFT_3371946</name>
</gene>
<feature type="non-terminal residue" evidence="1">
    <location>
        <position position="1"/>
    </location>
</feature>
<name>A0AAD4BYZ3_BOLED</name>
<reference evidence="1" key="2">
    <citation type="journal article" date="2020" name="Nat. Commun.">
        <title>Large-scale genome sequencing of mycorrhizal fungi provides insights into the early evolution of symbiotic traits.</title>
        <authorList>
            <person name="Miyauchi S."/>
            <person name="Kiss E."/>
            <person name="Kuo A."/>
            <person name="Drula E."/>
            <person name="Kohler A."/>
            <person name="Sanchez-Garcia M."/>
            <person name="Morin E."/>
            <person name="Andreopoulos B."/>
            <person name="Barry K.W."/>
            <person name="Bonito G."/>
            <person name="Buee M."/>
            <person name="Carver A."/>
            <person name="Chen C."/>
            <person name="Cichocki N."/>
            <person name="Clum A."/>
            <person name="Culley D."/>
            <person name="Crous P.W."/>
            <person name="Fauchery L."/>
            <person name="Girlanda M."/>
            <person name="Hayes R.D."/>
            <person name="Keri Z."/>
            <person name="LaButti K."/>
            <person name="Lipzen A."/>
            <person name="Lombard V."/>
            <person name="Magnuson J."/>
            <person name="Maillard F."/>
            <person name="Murat C."/>
            <person name="Nolan M."/>
            <person name="Ohm R.A."/>
            <person name="Pangilinan J."/>
            <person name="Pereira M.F."/>
            <person name="Perotto S."/>
            <person name="Peter M."/>
            <person name="Pfister S."/>
            <person name="Riley R."/>
            <person name="Sitrit Y."/>
            <person name="Stielow J.B."/>
            <person name="Szollosi G."/>
            <person name="Zifcakova L."/>
            <person name="Stursova M."/>
            <person name="Spatafora J.W."/>
            <person name="Tedersoo L."/>
            <person name="Vaario L.M."/>
            <person name="Yamada A."/>
            <person name="Yan M."/>
            <person name="Wang P."/>
            <person name="Xu J."/>
            <person name="Bruns T."/>
            <person name="Baldrian P."/>
            <person name="Vilgalys R."/>
            <person name="Dunand C."/>
            <person name="Henrissat B."/>
            <person name="Grigoriev I.V."/>
            <person name="Hibbett D."/>
            <person name="Nagy L.G."/>
            <person name="Martin F.M."/>
        </authorList>
    </citation>
    <scope>NUCLEOTIDE SEQUENCE</scope>
    <source>
        <strain evidence="1">BED1</strain>
    </source>
</reference>
<accession>A0AAD4BYZ3</accession>
<feature type="non-terminal residue" evidence="1">
    <location>
        <position position="170"/>
    </location>
</feature>
<dbReference type="Proteomes" id="UP001194468">
    <property type="component" value="Unassembled WGS sequence"/>
</dbReference>
<organism evidence="1 2">
    <name type="scientific">Boletus edulis BED1</name>
    <dbReference type="NCBI Taxonomy" id="1328754"/>
    <lineage>
        <taxon>Eukaryota</taxon>
        <taxon>Fungi</taxon>
        <taxon>Dikarya</taxon>
        <taxon>Basidiomycota</taxon>
        <taxon>Agaricomycotina</taxon>
        <taxon>Agaricomycetes</taxon>
        <taxon>Agaricomycetidae</taxon>
        <taxon>Boletales</taxon>
        <taxon>Boletineae</taxon>
        <taxon>Boletaceae</taxon>
        <taxon>Boletoideae</taxon>
        <taxon>Boletus</taxon>
    </lineage>
</organism>
<dbReference type="EMBL" id="WHUW01000007">
    <property type="protein sequence ID" value="KAF8443712.1"/>
    <property type="molecule type" value="Genomic_DNA"/>
</dbReference>
<comment type="caution">
    <text evidence="1">The sequence shown here is derived from an EMBL/GenBank/DDBJ whole genome shotgun (WGS) entry which is preliminary data.</text>
</comment>
<keyword evidence="2" id="KW-1185">Reference proteome</keyword>
<sequence length="170" mass="20011">FIKSADKLFGPITTLRHPGQPVRHIPWTAFTINATDWECVNAVRIIVSNANNIQHLFSQNNHPSLWHAIPAFEDLLTTWEEKCALDKYVPYRQAIECGLDKLKKYYHKFDQKDVYILVLVLHPYYKLTYIKMAWGGLDEQRKEIAAGNPHTRDWHDDALKVVEKMMQDYW</sequence>
<evidence type="ECO:0000313" key="2">
    <source>
        <dbReference type="Proteomes" id="UP001194468"/>
    </source>
</evidence>
<proteinExistence type="predicted"/>
<dbReference type="AlphaFoldDB" id="A0AAD4BYZ3"/>
<protein>
    <submittedName>
        <fullName evidence="1">Uncharacterized protein</fullName>
    </submittedName>
</protein>
<evidence type="ECO:0000313" key="1">
    <source>
        <dbReference type="EMBL" id="KAF8443712.1"/>
    </source>
</evidence>